<evidence type="ECO:0000313" key="7">
    <source>
        <dbReference type="EMBL" id="KAL0291930.1"/>
    </source>
</evidence>
<keyword evidence="3" id="KW-0862">Zinc</keyword>
<reference evidence="7" key="2">
    <citation type="journal article" date="2024" name="Plant">
        <title>Genomic evolution and insights into agronomic trait innovations of Sesamum species.</title>
        <authorList>
            <person name="Miao H."/>
            <person name="Wang L."/>
            <person name="Qu L."/>
            <person name="Liu H."/>
            <person name="Sun Y."/>
            <person name="Le M."/>
            <person name="Wang Q."/>
            <person name="Wei S."/>
            <person name="Zheng Y."/>
            <person name="Lin W."/>
            <person name="Duan Y."/>
            <person name="Cao H."/>
            <person name="Xiong S."/>
            <person name="Wang X."/>
            <person name="Wei L."/>
            <person name="Li C."/>
            <person name="Ma Q."/>
            <person name="Ju M."/>
            <person name="Zhao R."/>
            <person name="Li G."/>
            <person name="Mu C."/>
            <person name="Tian Q."/>
            <person name="Mei H."/>
            <person name="Zhang T."/>
            <person name="Gao T."/>
            <person name="Zhang H."/>
        </authorList>
    </citation>
    <scope>NUCLEOTIDE SEQUENCE</scope>
    <source>
        <strain evidence="7">KEN8</strain>
    </source>
</reference>
<dbReference type="EMBL" id="JACGWM010001539">
    <property type="protein sequence ID" value="KAL0291930.1"/>
    <property type="molecule type" value="Genomic_DNA"/>
</dbReference>
<feature type="region of interest" description="Disordered" evidence="5">
    <location>
        <begin position="36"/>
        <end position="60"/>
    </location>
</feature>
<feature type="domain" description="SWIM-type" evidence="6">
    <location>
        <begin position="407"/>
        <end position="439"/>
    </location>
</feature>
<evidence type="ECO:0000256" key="3">
    <source>
        <dbReference type="ARBA" id="ARBA00022833"/>
    </source>
</evidence>
<keyword evidence="2 4" id="KW-0863">Zinc-finger</keyword>
<dbReference type="GO" id="GO:0008270">
    <property type="term" value="F:zinc ion binding"/>
    <property type="evidence" value="ECO:0007669"/>
    <property type="project" value="UniProtKB-KW"/>
</dbReference>
<dbReference type="InterPro" id="IPR007527">
    <property type="entry name" value="Znf_SWIM"/>
</dbReference>
<evidence type="ECO:0000259" key="6">
    <source>
        <dbReference type="PROSITE" id="PS50966"/>
    </source>
</evidence>
<keyword evidence="1" id="KW-0479">Metal-binding</keyword>
<comment type="caution">
    <text evidence="7">The sequence shown here is derived from an EMBL/GenBank/DDBJ whole genome shotgun (WGS) entry which is preliminary data.</text>
</comment>
<proteinExistence type="predicted"/>
<sequence>MSNQWGEYMTLLATPGLPSCSNTDYLAGTSNPDFGAGTSNHDFGADVASEPDEAEYPIPPEDGPDHVDINVMAATFAQRGVETSSEPALPEMNTQPILYRSISFFEQTFPKIPADSVDIPNLRYAKFYNKSEGRLDKGMLFKTKEELMEEVQDHSIRHARREYYVTESSKTKWKVLCKHSTEVVDEETYPSWKWFLQQLSRHVIRGRRGMCLIFYRHGGLMKAVHEGPDFVSPHGVHRYCLRHVCSNFNSSIKNVVLKDLYWQAGSEYQLRKFNRIMEEIKKQDVKAFAYLDQINKEKWTASHDGGWRCGILTTNMLECINGVLKGARRLPVSALVEITLERTVHYFHVRAIKGQKMLQNNQLWIACKMFISWQQKAVEHTVTKYSHAQQSASVVTRRQNRHGMNTHVVKIANRECSCGKWNQFGIPCSHAQKVCGAYNISAASMVKDYYDLMAYNTYSKQFEPVQLEDYWDDPNFQLVHDPTIRTVTRPGQNQTTRIHNEMD</sequence>
<name>A0AAW2JC04_9LAMI</name>
<organism evidence="7">
    <name type="scientific">Sesamum calycinum</name>
    <dbReference type="NCBI Taxonomy" id="2727403"/>
    <lineage>
        <taxon>Eukaryota</taxon>
        <taxon>Viridiplantae</taxon>
        <taxon>Streptophyta</taxon>
        <taxon>Embryophyta</taxon>
        <taxon>Tracheophyta</taxon>
        <taxon>Spermatophyta</taxon>
        <taxon>Magnoliopsida</taxon>
        <taxon>eudicotyledons</taxon>
        <taxon>Gunneridae</taxon>
        <taxon>Pentapetalae</taxon>
        <taxon>asterids</taxon>
        <taxon>lamiids</taxon>
        <taxon>Lamiales</taxon>
        <taxon>Pedaliaceae</taxon>
        <taxon>Sesamum</taxon>
    </lineage>
</organism>
<evidence type="ECO:0000256" key="1">
    <source>
        <dbReference type="ARBA" id="ARBA00022723"/>
    </source>
</evidence>
<dbReference type="AlphaFoldDB" id="A0AAW2JC04"/>
<reference evidence="7" key="1">
    <citation type="submission" date="2020-06" db="EMBL/GenBank/DDBJ databases">
        <authorList>
            <person name="Li T."/>
            <person name="Hu X."/>
            <person name="Zhang T."/>
            <person name="Song X."/>
            <person name="Zhang H."/>
            <person name="Dai N."/>
            <person name="Sheng W."/>
            <person name="Hou X."/>
            <person name="Wei L."/>
        </authorList>
    </citation>
    <scope>NUCLEOTIDE SEQUENCE</scope>
    <source>
        <strain evidence="7">KEN8</strain>
        <tissue evidence="7">Leaf</tissue>
    </source>
</reference>
<gene>
    <name evidence="7" type="ORF">Scaly_2614100</name>
</gene>
<dbReference type="InterPro" id="IPR006564">
    <property type="entry name" value="Znf_PMZ"/>
</dbReference>
<dbReference type="Pfam" id="PF04434">
    <property type="entry name" value="SWIM"/>
    <property type="match status" value="1"/>
</dbReference>
<dbReference type="PROSITE" id="PS50966">
    <property type="entry name" value="ZF_SWIM"/>
    <property type="match status" value="1"/>
</dbReference>
<accession>A0AAW2JC04</accession>
<dbReference type="PANTHER" id="PTHR31973:SF195">
    <property type="entry name" value="MUDR FAMILY TRANSPOSASE"/>
    <property type="match status" value="1"/>
</dbReference>
<protein>
    <recommendedName>
        <fullName evidence="6">SWIM-type domain-containing protein</fullName>
    </recommendedName>
</protein>
<evidence type="ECO:0000256" key="5">
    <source>
        <dbReference type="SAM" id="MobiDB-lite"/>
    </source>
</evidence>
<dbReference type="PANTHER" id="PTHR31973">
    <property type="entry name" value="POLYPROTEIN, PUTATIVE-RELATED"/>
    <property type="match status" value="1"/>
</dbReference>
<dbReference type="SMART" id="SM00575">
    <property type="entry name" value="ZnF_PMZ"/>
    <property type="match status" value="1"/>
</dbReference>
<evidence type="ECO:0000256" key="4">
    <source>
        <dbReference type="PROSITE-ProRule" id="PRU00325"/>
    </source>
</evidence>
<evidence type="ECO:0000256" key="2">
    <source>
        <dbReference type="ARBA" id="ARBA00022771"/>
    </source>
</evidence>